<dbReference type="HOGENOM" id="CLU_2631393_0_0_4"/>
<evidence type="ECO:0000313" key="1">
    <source>
        <dbReference type="EMBL" id="AFT90452.1"/>
    </source>
</evidence>
<dbReference type="Proteomes" id="UP000010105">
    <property type="component" value="Plasmid pSYMBR3459"/>
</dbReference>
<organism evidence="1 2">
    <name type="scientific">Paraburkholderia phenoliruptrix BR3459a</name>
    <dbReference type="NCBI Taxonomy" id="1229205"/>
    <lineage>
        <taxon>Bacteria</taxon>
        <taxon>Pseudomonadati</taxon>
        <taxon>Pseudomonadota</taxon>
        <taxon>Betaproteobacteria</taxon>
        <taxon>Burkholderiales</taxon>
        <taxon>Burkholderiaceae</taxon>
        <taxon>Paraburkholderia</taxon>
    </lineage>
</organism>
<geneLocation type="plasmid" evidence="1 2">
    <name>pSYMBR3459</name>
</geneLocation>
<dbReference type="AlphaFoldDB" id="K0E0Y0"/>
<dbReference type="PATRIC" id="fig|1229205.11.peg.7211"/>
<sequence length="77" mass="8995">MLQKFQRFQFVQSTRARFTCQRLDQCFRYRFNTVKIVQAGHGSEGARYRVSLQYGGGGERLKGCRCGYRGLAISFFR</sequence>
<gene>
    <name evidence="1" type="ORF">BUPH_08404</name>
</gene>
<dbReference type="KEGG" id="bpx:BUPH_08404"/>
<evidence type="ECO:0000313" key="2">
    <source>
        <dbReference type="Proteomes" id="UP000010105"/>
    </source>
</evidence>
<protein>
    <submittedName>
        <fullName evidence="1">Uncharacterized protein</fullName>
    </submittedName>
</protein>
<accession>K0E0Y0</accession>
<proteinExistence type="predicted"/>
<name>K0E0Y0_9BURK</name>
<keyword evidence="1" id="KW-0614">Plasmid</keyword>
<dbReference type="EMBL" id="CP003865">
    <property type="protein sequence ID" value="AFT90452.1"/>
    <property type="molecule type" value="Genomic_DNA"/>
</dbReference>
<reference evidence="1 2" key="1">
    <citation type="journal article" date="2012" name="J. Bacteriol.">
        <title>Complete Genome Sequence of Burkholderia phenoliruptrix BR3459a (CLA1), a Heat-Tolerant, Nitrogen-Fixing Symbiont of Mimosa flocculosa.</title>
        <authorList>
            <person name="de Oliveira Cunha C."/>
            <person name="Goda Zuleta L.F."/>
            <person name="Paula de Almeida L.G."/>
            <person name="Prioli Ciapina L."/>
            <person name="Lustrino Borges W."/>
            <person name="Pitard R.M."/>
            <person name="Baldani J.I."/>
            <person name="Straliotto R."/>
            <person name="de Faria S.M."/>
            <person name="Hungria M."/>
            <person name="Sousa Cavada B."/>
            <person name="Mercante F.M."/>
            <person name="Ribeiro de Vasconcelos A.T."/>
        </authorList>
    </citation>
    <scope>NUCLEOTIDE SEQUENCE [LARGE SCALE GENOMIC DNA]</scope>
    <source>
        <strain evidence="1 2">BR3459a</strain>
        <plasmid evidence="1 2">pSYMBR3459</plasmid>
    </source>
</reference>